<dbReference type="EMBL" id="CM042011">
    <property type="protein sequence ID" value="KAI3768680.1"/>
    <property type="molecule type" value="Genomic_DNA"/>
</dbReference>
<comment type="caution">
    <text evidence="1">The sequence shown here is derived from an EMBL/GenBank/DDBJ whole genome shotgun (WGS) entry which is preliminary data.</text>
</comment>
<keyword evidence="2" id="KW-1185">Reference proteome</keyword>
<organism evidence="1 2">
    <name type="scientific">Cichorium intybus</name>
    <name type="common">Chicory</name>
    <dbReference type="NCBI Taxonomy" id="13427"/>
    <lineage>
        <taxon>Eukaryota</taxon>
        <taxon>Viridiplantae</taxon>
        <taxon>Streptophyta</taxon>
        <taxon>Embryophyta</taxon>
        <taxon>Tracheophyta</taxon>
        <taxon>Spermatophyta</taxon>
        <taxon>Magnoliopsida</taxon>
        <taxon>eudicotyledons</taxon>
        <taxon>Gunneridae</taxon>
        <taxon>Pentapetalae</taxon>
        <taxon>asterids</taxon>
        <taxon>campanulids</taxon>
        <taxon>Asterales</taxon>
        <taxon>Asteraceae</taxon>
        <taxon>Cichorioideae</taxon>
        <taxon>Cichorieae</taxon>
        <taxon>Cichoriinae</taxon>
        <taxon>Cichorium</taxon>
    </lineage>
</organism>
<sequence length="466" mass="53358">MLNRASILAARISFKMLTEQLLRLHPLINFTRLIKAPLVITGQGLGGYLAILFTLLYQNAVDIEESNGSKTAKRPICITFGAPLLGDEALGRAISERRQWKSCFVNVVAITDPLASSFSSNTLYKPFGTFMFCTNSGGHTTFEDQVPVLAVLDAMASSNAGNSQMHDYTNELRLIRKNILYRGVSELSGFNLNPLRAGIASQFQEIGLLDDTSDHIIAETEEKRLKIIKKKRKDNAYQPMKKLNEMKISLTYMEWHMKMQRMEGGYYDSYKNTASIIQIKKKQEVIKHQRILNQYWKKMVEEKNLMPQKEGAKLRKRWLYSGTNYRRIIEPLDIADYYKRGKTDYIGNRPKHYELLEKWSEDDKKGQKPNDGKMKAACLTEDSCFWAHVEEALILLNELKNGGSSRVDLLHATLEQFEVDLLVAIKDFAVSPDVFLEGSSLMKWWRDYKAYKGSSYVSELICSIHE</sequence>
<reference evidence="1 2" key="2">
    <citation type="journal article" date="2022" name="Mol. Ecol. Resour.">
        <title>The genomes of chicory, endive, great burdock and yacon provide insights into Asteraceae paleo-polyploidization history and plant inulin production.</title>
        <authorList>
            <person name="Fan W."/>
            <person name="Wang S."/>
            <person name="Wang H."/>
            <person name="Wang A."/>
            <person name="Jiang F."/>
            <person name="Liu H."/>
            <person name="Zhao H."/>
            <person name="Xu D."/>
            <person name="Zhang Y."/>
        </authorList>
    </citation>
    <scope>NUCLEOTIDE SEQUENCE [LARGE SCALE GENOMIC DNA]</scope>
    <source>
        <strain evidence="2">cv. Punajuju</strain>
        <tissue evidence="1">Leaves</tissue>
    </source>
</reference>
<protein>
    <submittedName>
        <fullName evidence="1">Uncharacterized protein</fullName>
    </submittedName>
</protein>
<evidence type="ECO:0000313" key="2">
    <source>
        <dbReference type="Proteomes" id="UP001055811"/>
    </source>
</evidence>
<name>A0ACB9FCU0_CICIN</name>
<evidence type="ECO:0000313" key="1">
    <source>
        <dbReference type="EMBL" id="KAI3768680.1"/>
    </source>
</evidence>
<reference evidence="2" key="1">
    <citation type="journal article" date="2022" name="Mol. Ecol. Resour.">
        <title>The genomes of chicory, endive, great burdock and yacon provide insights into Asteraceae palaeo-polyploidization history and plant inulin production.</title>
        <authorList>
            <person name="Fan W."/>
            <person name="Wang S."/>
            <person name="Wang H."/>
            <person name="Wang A."/>
            <person name="Jiang F."/>
            <person name="Liu H."/>
            <person name="Zhao H."/>
            <person name="Xu D."/>
            <person name="Zhang Y."/>
        </authorList>
    </citation>
    <scope>NUCLEOTIDE SEQUENCE [LARGE SCALE GENOMIC DNA]</scope>
    <source>
        <strain evidence="2">cv. Punajuju</strain>
    </source>
</reference>
<gene>
    <name evidence="1" type="ORF">L2E82_19510</name>
</gene>
<proteinExistence type="predicted"/>
<accession>A0ACB9FCU0</accession>
<dbReference type="Proteomes" id="UP001055811">
    <property type="component" value="Linkage Group LG03"/>
</dbReference>